<dbReference type="Gene3D" id="3.30.379.10">
    <property type="entry name" value="Chitobiase/beta-hexosaminidase domain 2-like"/>
    <property type="match status" value="1"/>
</dbReference>
<feature type="domain" description="Glycoside hydrolase family 20 catalytic" evidence="7">
    <location>
        <begin position="144"/>
        <end position="388"/>
    </location>
</feature>
<dbReference type="InterPro" id="IPR029018">
    <property type="entry name" value="Hex-like_dom2"/>
</dbReference>
<evidence type="ECO:0000313" key="9">
    <source>
        <dbReference type="EMBL" id="VWQ38786.1"/>
    </source>
</evidence>
<gene>
    <name evidence="9" type="primary">exo I_2</name>
    <name evidence="9" type="ORF">BIFLH23_02250</name>
</gene>
<comment type="catalytic activity">
    <reaction evidence="1">
        <text>Hydrolysis of terminal non-reducing N-acetyl-D-hexosamine residues in N-acetyl-beta-D-hexosaminides.</text>
        <dbReference type="EC" id="3.2.1.52"/>
    </reaction>
</comment>
<reference evidence="9 10" key="1">
    <citation type="submission" date="2019-10" db="EMBL/GenBank/DDBJ databases">
        <authorList>
            <consortium name="Melissa Lawson"/>
            <person name="O'neill I."/>
        </authorList>
    </citation>
    <scope>NUCLEOTIDE SEQUENCE [LARGE SCALE GENOMIC DNA]</scope>
    <source>
        <strain evidence="9">LH_23</strain>
    </source>
</reference>
<dbReference type="CDD" id="cd06565">
    <property type="entry name" value="GH20_GcnA-like"/>
    <property type="match status" value="1"/>
</dbReference>
<dbReference type="EC" id="3.2.1.52" evidence="3"/>
<protein>
    <recommendedName>
        <fullName evidence="3">beta-N-acetylhexosaminidase</fullName>
        <ecNumber evidence="3">3.2.1.52</ecNumber>
    </recommendedName>
</protein>
<evidence type="ECO:0000256" key="3">
    <source>
        <dbReference type="ARBA" id="ARBA00012663"/>
    </source>
</evidence>
<evidence type="ECO:0000313" key="10">
    <source>
        <dbReference type="Proteomes" id="UP000494246"/>
    </source>
</evidence>
<dbReference type="EMBL" id="CABWKH010000028">
    <property type="protein sequence ID" value="VWQ38786.1"/>
    <property type="molecule type" value="Genomic_DNA"/>
</dbReference>
<dbReference type="SUPFAM" id="SSF51445">
    <property type="entry name" value="(Trans)glycosidases"/>
    <property type="match status" value="1"/>
</dbReference>
<evidence type="ECO:0000256" key="5">
    <source>
        <dbReference type="ARBA" id="ARBA00023295"/>
    </source>
</evidence>
<evidence type="ECO:0000259" key="7">
    <source>
        <dbReference type="Pfam" id="PF00728"/>
    </source>
</evidence>
<dbReference type="PANTHER" id="PTHR22600:SF57">
    <property type="entry name" value="BETA-N-ACETYLHEXOSAMINIDASE"/>
    <property type="match status" value="1"/>
</dbReference>
<dbReference type="InterPro" id="IPR015882">
    <property type="entry name" value="HEX_bac_N"/>
</dbReference>
<evidence type="ECO:0000256" key="1">
    <source>
        <dbReference type="ARBA" id="ARBA00001231"/>
    </source>
</evidence>
<dbReference type="Proteomes" id="UP000494246">
    <property type="component" value="Unassembled WGS sequence"/>
</dbReference>
<dbReference type="GO" id="GO:0016020">
    <property type="term" value="C:membrane"/>
    <property type="evidence" value="ECO:0007669"/>
    <property type="project" value="TreeGrafter"/>
</dbReference>
<comment type="caution">
    <text evidence="9">The sequence shown here is derived from an EMBL/GenBank/DDBJ whole genome shotgun (WGS) entry which is preliminary data.</text>
</comment>
<keyword evidence="5" id="KW-0326">Glycosidase</keyword>
<feature type="domain" description="Beta-hexosaminidase bacterial type N-terminal" evidence="8">
    <location>
        <begin position="20"/>
        <end position="140"/>
    </location>
</feature>
<name>A0A8U0LJV6_BIFLI</name>
<dbReference type="Pfam" id="PF00728">
    <property type="entry name" value="Glyco_hydro_20"/>
    <property type="match status" value="1"/>
</dbReference>
<keyword evidence="4" id="KW-0378">Hydrolase</keyword>
<accession>A0A8U0LJV6</accession>
<evidence type="ECO:0000256" key="2">
    <source>
        <dbReference type="ARBA" id="ARBA00006285"/>
    </source>
</evidence>
<sequence length="661" mass="73850">MQRSKGYVAAMVQEPTFEWHVIPEPTNVEPLVGTCSLPLSGTVVEQRGADDAEAVFARQLADDIKCVCGGRWQVASGEVQREVTLRTSPSLDDWSYVLEVSPDGVVITGSGFEGVRDGVQTLRQIIRQIGLTIPCMVIRDRPAFSTRGYYLDVTRGRVPSMAWLKSWVDRLCFYKYNQFQLYIEHTFQFNGLSEVWRGADPLTSSDILELDSYCAARGIELVPSVSTFGHHYTALRTRQLRDLGEFPEDADRPFSLIERMTHHTLNITDERSYEFSTSLIDELMPLFRSRKFNICADETFDLGKGRSKQESAKRGVGVMYADFVERLCRHVDDRGHDVMVWADVALEHPEIIDTLPKNITWLNWQYEPDVDDGTTAALADAGATQMVCPAVWCWNALIPRIDDAWNNITRMARHGRAHDVSGMLVTDWGDFGHVNDPRMSVPGMIFGAQQSWNPDAELSEADMLSHISIIEYGDHTGSVVGALRGASAKGGFSWSDLVTYLELDDGRGGCNTEIVRVMGCLEAYRNDLSQSGQAMLADARVSMLRTLRDSILAGRELNGKLDDAAKDITQLFRVAGDPSSAVVWSLALDGQRLLNRVGLALLAAHGVVRQDEAGIDAAKLADELECWTEQYSRLWHEVSRQSELARIQHVVWRAADVLRSI</sequence>
<feature type="active site" description="Proton donor" evidence="6">
    <location>
        <position position="298"/>
    </location>
</feature>
<dbReference type="AlphaFoldDB" id="A0A8U0LJV6"/>
<dbReference type="InterPro" id="IPR015883">
    <property type="entry name" value="Glyco_hydro_20_cat"/>
</dbReference>
<dbReference type="Pfam" id="PF02838">
    <property type="entry name" value="Glyco_hydro_20b"/>
    <property type="match status" value="1"/>
</dbReference>
<dbReference type="Gene3D" id="3.20.20.80">
    <property type="entry name" value="Glycosidases"/>
    <property type="match status" value="1"/>
</dbReference>
<dbReference type="InterPro" id="IPR025705">
    <property type="entry name" value="Beta_hexosaminidase_sua/sub"/>
</dbReference>
<dbReference type="GO" id="GO:0004563">
    <property type="term" value="F:beta-N-acetylhexosaminidase activity"/>
    <property type="evidence" value="ECO:0007669"/>
    <property type="project" value="UniProtKB-EC"/>
</dbReference>
<comment type="similarity">
    <text evidence="2">Belongs to the glycosyl hydrolase 20 family.</text>
</comment>
<dbReference type="InterPro" id="IPR017853">
    <property type="entry name" value="GH"/>
</dbReference>
<evidence type="ECO:0000256" key="6">
    <source>
        <dbReference type="PIRSR" id="PIRSR625705-1"/>
    </source>
</evidence>
<evidence type="ECO:0000256" key="4">
    <source>
        <dbReference type="ARBA" id="ARBA00022801"/>
    </source>
</evidence>
<dbReference type="GO" id="GO:0005975">
    <property type="term" value="P:carbohydrate metabolic process"/>
    <property type="evidence" value="ECO:0007669"/>
    <property type="project" value="InterPro"/>
</dbReference>
<dbReference type="SUPFAM" id="SSF55545">
    <property type="entry name" value="beta-N-acetylhexosaminidase-like domain"/>
    <property type="match status" value="1"/>
</dbReference>
<dbReference type="GO" id="GO:0030203">
    <property type="term" value="P:glycosaminoglycan metabolic process"/>
    <property type="evidence" value="ECO:0007669"/>
    <property type="project" value="TreeGrafter"/>
</dbReference>
<evidence type="ECO:0000259" key="8">
    <source>
        <dbReference type="Pfam" id="PF02838"/>
    </source>
</evidence>
<proteinExistence type="inferred from homology"/>
<dbReference type="PRINTS" id="PR00738">
    <property type="entry name" value="GLHYDRLASE20"/>
</dbReference>
<dbReference type="PANTHER" id="PTHR22600">
    <property type="entry name" value="BETA-HEXOSAMINIDASE"/>
    <property type="match status" value="1"/>
</dbReference>
<organism evidence="9 10">
    <name type="scientific">Bifidobacterium longum subsp. infantis</name>
    <dbReference type="NCBI Taxonomy" id="1682"/>
    <lineage>
        <taxon>Bacteria</taxon>
        <taxon>Bacillati</taxon>
        <taxon>Actinomycetota</taxon>
        <taxon>Actinomycetes</taxon>
        <taxon>Bifidobacteriales</taxon>
        <taxon>Bifidobacteriaceae</taxon>
        <taxon>Bifidobacterium</taxon>
    </lineage>
</organism>